<dbReference type="RefSeq" id="YP_009217849.1">
    <property type="nucleotide sequence ID" value="NC_029002.1"/>
</dbReference>
<gene>
    <name evidence="3" type="ORF">MaMVDC_165</name>
</gene>
<organism evidence="3 4">
    <name type="scientific">Microcystis phage MaMV-DC</name>
    <dbReference type="NCBI Taxonomy" id="1357715"/>
    <lineage>
        <taxon>Viruses</taxon>
        <taxon>Duplodnaviria</taxon>
        <taxon>Heunggongvirae</taxon>
        <taxon>Uroviricota</taxon>
        <taxon>Caudoviricetes</taxon>
        <taxon>Fukuivirus</taxon>
        <taxon>Fukuivirus MVDC</taxon>
    </lineage>
</organism>
<evidence type="ECO:0000256" key="1">
    <source>
        <dbReference type="ARBA" id="ARBA00023109"/>
    </source>
</evidence>
<reference evidence="3 4" key="1">
    <citation type="submission" date="2013-07" db="EMBL/GenBank/DDBJ databases">
        <title>Sequencing and analysis of the complete genome of Microcystis aeruginosa phage MaMV-DC.</title>
        <authorList>
            <person name="Ou T."/>
            <person name="Li S.H."/>
            <person name="Zhang Q.Y."/>
        </authorList>
    </citation>
    <scope>NUCLEOTIDE SEQUENCE [LARGE SCALE GENOMIC DNA]</scope>
</reference>
<sequence>MTKIKMNSRFALQAPPGYAWVSVDFSSQELRLAGAFSKDSAITEIYVLEDEYHRGIRPLPLSPEGLTYTDPKVDQHLVASTFLNKDIERRMIHEPWTVSADDPVISPWRKKGKIMNFKVIYGGSASSLAADLNCDDKEAGRLLKQYFTGFHGLYTWIEITGSLCSRTRWVRSAMGRFINVNEDNAKGIAGKSTTRRKAVNSVIQSSGSEMLKISLPRVRQAIETIDAGERRASIINATHDEINLLVPGYVAWQVINSRVVPILDQDYYTGRQLDEFMLAQRYAAAALYQMESAGNYILKDVLGSDIPCRAKSNIHRYWSH</sequence>
<dbReference type="PANTHER" id="PTHR10133:SF62">
    <property type="entry name" value="DNA POLYMERASE THETA"/>
    <property type="match status" value="1"/>
</dbReference>
<keyword evidence="4" id="KW-1185">Reference proteome</keyword>
<accession>A0A075BV21</accession>
<dbReference type="SMART" id="SM00482">
    <property type="entry name" value="POLAc"/>
    <property type="match status" value="1"/>
</dbReference>
<dbReference type="Pfam" id="PF00476">
    <property type="entry name" value="DNA_pol_A"/>
    <property type="match status" value="1"/>
</dbReference>
<dbReference type="EMBL" id="KF356199">
    <property type="protein sequence ID" value="AGR48730.1"/>
    <property type="molecule type" value="Genomic_DNA"/>
</dbReference>
<dbReference type="Gene3D" id="1.10.150.20">
    <property type="entry name" value="5' to 3' exonuclease, C-terminal subdomain"/>
    <property type="match status" value="1"/>
</dbReference>
<evidence type="ECO:0000313" key="3">
    <source>
        <dbReference type="EMBL" id="AGR48730.1"/>
    </source>
</evidence>
<proteinExistence type="predicted"/>
<keyword evidence="1" id="KW-1194">Viral DNA replication</keyword>
<name>A0A075BV21_9CAUD</name>
<dbReference type="InterPro" id="IPR043502">
    <property type="entry name" value="DNA/RNA_pol_sf"/>
</dbReference>
<dbReference type="InterPro" id="IPR001098">
    <property type="entry name" value="DNA-dir_DNA_pol_A_palm_dom"/>
</dbReference>
<dbReference type="InterPro" id="IPR002298">
    <property type="entry name" value="DNA_polymerase_A"/>
</dbReference>
<feature type="domain" description="DNA-directed DNA polymerase family A palm" evidence="2">
    <location>
        <begin position="9"/>
        <end position="250"/>
    </location>
</feature>
<dbReference type="GeneID" id="26643343"/>
<keyword evidence="1" id="KW-0235">DNA replication</keyword>
<protein>
    <submittedName>
        <fullName evidence="3">DNA polymerase</fullName>
    </submittedName>
</protein>
<dbReference type="GO" id="GO:0006302">
    <property type="term" value="P:double-strand break repair"/>
    <property type="evidence" value="ECO:0007669"/>
    <property type="project" value="TreeGrafter"/>
</dbReference>
<dbReference type="PANTHER" id="PTHR10133">
    <property type="entry name" value="DNA POLYMERASE I"/>
    <property type="match status" value="1"/>
</dbReference>
<dbReference type="GO" id="GO:0003677">
    <property type="term" value="F:DNA binding"/>
    <property type="evidence" value="ECO:0007669"/>
    <property type="project" value="InterPro"/>
</dbReference>
<evidence type="ECO:0000313" key="4">
    <source>
        <dbReference type="Proteomes" id="UP000028567"/>
    </source>
</evidence>
<dbReference type="SUPFAM" id="SSF56672">
    <property type="entry name" value="DNA/RNA polymerases"/>
    <property type="match status" value="1"/>
</dbReference>
<dbReference type="Proteomes" id="UP000028567">
    <property type="component" value="Segment"/>
</dbReference>
<dbReference type="GO" id="GO:0003887">
    <property type="term" value="F:DNA-directed DNA polymerase activity"/>
    <property type="evidence" value="ECO:0007669"/>
    <property type="project" value="InterPro"/>
</dbReference>
<dbReference type="GO" id="GO:0039693">
    <property type="term" value="P:viral DNA genome replication"/>
    <property type="evidence" value="ECO:0007669"/>
    <property type="project" value="UniProtKB-KW"/>
</dbReference>
<dbReference type="KEGG" id="vg:26643343"/>
<evidence type="ECO:0000259" key="2">
    <source>
        <dbReference type="SMART" id="SM00482"/>
    </source>
</evidence>
<dbReference type="GO" id="GO:0006261">
    <property type="term" value="P:DNA-templated DNA replication"/>
    <property type="evidence" value="ECO:0007669"/>
    <property type="project" value="InterPro"/>
</dbReference>